<dbReference type="InterPro" id="IPR027417">
    <property type="entry name" value="P-loop_NTPase"/>
</dbReference>
<organism evidence="2 3">
    <name type="scientific">Fulvivirga sediminis</name>
    <dbReference type="NCBI Taxonomy" id="2803949"/>
    <lineage>
        <taxon>Bacteria</taxon>
        <taxon>Pseudomonadati</taxon>
        <taxon>Bacteroidota</taxon>
        <taxon>Cytophagia</taxon>
        <taxon>Cytophagales</taxon>
        <taxon>Fulvivirgaceae</taxon>
        <taxon>Fulvivirga</taxon>
    </lineage>
</organism>
<gene>
    <name evidence="2" type="ORF">JL102_23055</name>
</gene>
<feature type="domain" description="Sulfotransferase" evidence="1">
    <location>
        <begin position="3"/>
        <end position="214"/>
    </location>
</feature>
<dbReference type="RefSeq" id="WP_202246839.1">
    <property type="nucleotide sequence ID" value="NZ_JAESIY010000025.1"/>
</dbReference>
<dbReference type="AlphaFoldDB" id="A0A937FB87"/>
<dbReference type="Proteomes" id="UP000659388">
    <property type="component" value="Unassembled WGS sequence"/>
</dbReference>
<dbReference type="InterPro" id="IPR052796">
    <property type="entry name" value="Nod_factor_sulfotransferase"/>
</dbReference>
<protein>
    <submittedName>
        <fullName evidence="2">Sulfotransferase</fullName>
    </submittedName>
</protein>
<dbReference type="SUPFAM" id="SSF52540">
    <property type="entry name" value="P-loop containing nucleoside triphosphate hydrolases"/>
    <property type="match status" value="1"/>
</dbReference>
<dbReference type="GO" id="GO:0008146">
    <property type="term" value="F:sulfotransferase activity"/>
    <property type="evidence" value="ECO:0007669"/>
    <property type="project" value="InterPro"/>
</dbReference>
<dbReference type="Gene3D" id="3.40.50.300">
    <property type="entry name" value="P-loop containing nucleotide triphosphate hydrolases"/>
    <property type="match status" value="1"/>
</dbReference>
<dbReference type="EMBL" id="JAESIY010000025">
    <property type="protein sequence ID" value="MBL3659045.1"/>
    <property type="molecule type" value="Genomic_DNA"/>
</dbReference>
<dbReference type="InterPro" id="IPR000863">
    <property type="entry name" value="Sulfotransferase_dom"/>
</dbReference>
<proteinExistence type="predicted"/>
<reference evidence="2" key="1">
    <citation type="submission" date="2021-01" db="EMBL/GenBank/DDBJ databases">
        <title>Fulvivirga kasyanovii gen. nov., sp nov., a novel member of the phylum Bacteroidetes isolated from seawater in a mussel farm.</title>
        <authorList>
            <person name="Zhao L.-H."/>
            <person name="Wang Z.-J."/>
        </authorList>
    </citation>
    <scope>NUCLEOTIDE SEQUENCE</scope>
    <source>
        <strain evidence="2">2943</strain>
    </source>
</reference>
<evidence type="ECO:0000259" key="1">
    <source>
        <dbReference type="Pfam" id="PF00685"/>
    </source>
</evidence>
<evidence type="ECO:0000313" key="3">
    <source>
        <dbReference type="Proteomes" id="UP000659388"/>
    </source>
</evidence>
<dbReference type="PANTHER" id="PTHR32175:SF26">
    <property type="entry name" value="PROTEIN, PUTATIVE, EXPRESSED-RELATED"/>
    <property type="match status" value="1"/>
</dbReference>
<dbReference type="PANTHER" id="PTHR32175">
    <property type="entry name" value="PROTEIN, PUTATIVE, EXPRESSED-RELATED"/>
    <property type="match status" value="1"/>
</dbReference>
<sequence length="243" mass="28772">MNKFILLAHPRSGSTLLISYLKSHGQILAHGEVFNENECDLSPLVRPNITGEELMKRRDKDPIAFLENYVFINTLPWKKITGFKIHYQQANEGKKEVWNYLANDRSLKIIHLTRENSLEAYTSLMLAIKTNKWTQTTDSPSPKLTIALDQLECRYFFKRIERNREYYNNLFKNHQILHLTYDELYKNKKNTLTHVQEFLNVNIEDLDADLRKQNKTPLPEVIENYNALKQAFSKTQWERFFTS</sequence>
<name>A0A937FB87_9BACT</name>
<evidence type="ECO:0000313" key="2">
    <source>
        <dbReference type="EMBL" id="MBL3659045.1"/>
    </source>
</evidence>
<keyword evidence="3" id="KW-1185">Reference proteome</keyword>
<accession>A0A937FB87</accession>
<dbReference type="Pfam" id="PF00685">
    <property type="entry name" value="Sulfotransfer_1"/>
    <property type="match status" value="1"/>
</dbReference>
<comment type="caution">
    <text evidence="2">The sequence shown here is derived from an EMBL/GenBank/DDBJ whole genome shotgun (WGS) entry which is preliminary data.</text>
</comment>